<dbReference type="Pfam" id="PF00379">
    <property type="entry name" value="Chitin_bind_4"/>
    <property type="match status" value="1"/>
</dbReference>
<sequence length="104" mass="11031">MRSMIVIALFVAVAAAVPVDPKSAVVVSYVNENIGVDGYKFGYETSDGKSAQESAVLKNVGSENEALEVQGQYSYVGDNGVTYLVKYIANEKGFQPEGAHLPVA</sequence>
<dbReference type="Proteomes" id="UP000791440">
    <property type="component" value="Unassembled WGS sequence"/>
</dbReference>
<dbReference type="InterPro" id="IPR050468">
    <property type="entry name" value="Cuticle_Struct_Prot"/>
</dbReference>
<dbReference type="PROSITE" id="PS51155">
    <property type="entry name" value="CHIT_BIND_RR_2"/>
    <property type="match status" value="1"/>
</dbReference>
<evidence type="ECO:0000256" key="3">
    <source>
        <dbReference type="PROSITE-ProRule" id="PRU00497"/>
    </source>
</evidence>
<comment type="caution">
    <text evidence="5">The sequence shown here is derived from an EMBL/GenBank/DDBJ whole genome shotgun (WGS) entry which is preliminary data.</text>
</comment>
<dbReference type="AlphaFoldDB" id="A0A921ZGH9"/>
<dbReference type="GO" id="GO:0062129">
    <property type="term" value="C:chitin-based extracellular matrix"/>
    <property type="evidence" value="ECO:0007669"/>
    <property type="project" value="TreeGrafter"/>
</dbReference>
<dbReference type="PANTHER" id="PTHR10380">
    <property type="entry name" value="CUTICLE PROTEIN"/>
    <property type="match status" value="1"/>
</dbReference>
<name>A0A921ZGH9_MANSE</name>
<evidence type="ECO:0000256" key="2">
    <source>
        <dbReference type="ARBA" id="ARBA00022729"/>
    </source>
</evidence>
<proteinExistence type="predicted"/>
<keyword evidence="2 4" id="KW-0732">Signal</keyword>
<dbReference type="InterPro" id="IPR031311">
    <property type="entry name" value="CHIT_BIND_RR_consensus"/>
</dbReference>
<dbReference type="PROSITE" id="PS00233">
    <property type="entry name" value="CHIT_BIND_RR_1"/>
    <property type="match status" value="1"/>
</dbReference>
<dbReference type="PANTHER" id="PTHR10380:SF218">
    <property type="entry name" value="ADULT CUTICLE PROTEIN 65AA-RELATED"/>
    <property type="match status" value="1"/>
</dbReference>
<organism evidence="5 6">
    <name type="scientific">Manduca sexta</name>
    <name type="common">Tobacco hawkmoth</name>
    <name type="synonym">Tobacco hornworm</name>
    <dbReference type="NCBI Taxonomy" id="7130"/>
    <lineage>
        <taxon>Eukaryota</taxon>
        <taxon>Metazoa</taxon>
        <taxon>Ecdysozoa</taxon>
        <taxon>Arthropoda</taxon>
        <taxon>Hexapoda</taxon>
        <taxon>Insecta</taxon>
        <taxon>Pterygota</taxon>
        <taxon>Neoptera</taxon>
        <taxon>Endopterygota</taxon>
        <taxon>Lepidoptera</taxon>
        <taxon>Glossata</taxon>
        <taxon>Ditrysia</taxon>
        <taxon>Bombycoidea</taxon>
        <taxon>Sphingidae</taxon>
        <taxon>Sphinginae</taxon>
        <taxon>Sphingini</taxon>
        <taxon>Manduca</taxon>
    </lineage>
</organism>
<accession>A0A921ZGH9</accession>
<evidence type="ECO:0000256" key="1">
    <source>
        <dbReference type="ARBA" id="ARBA00022460"/>
    </source>
</evidence>
<gene>
    <name evidence="5" type="ORF">O3G_MSEX010267</name>
</gene>
<keyword evidence="1 3" id="KW-0193">Cuticle</keyword>
<keyword evidence="6" id="KW-1185">Reference proteome</keyword>
<reference evidence="5" key="1">
    <citation type="journal article" date="2016" name="Insect Biochem. Mol. Biol.">
        <title>Multifaceted biological insights from a draft genome sequence of the tobacco hornworm moth, Manduca sexta.</title>
        <authorList>
            <person name="Kanost M.R."/>
            <person name="Arrese E.L."/>
            <person name="Cao X."/>
            <person name="Chen Y.R."/>
            <person name="Chellapilla S."/>
            <person name="Goldsmith M.R."/>
            <person name="Grosse-Wilde E."/>
            <person name="Heckel D.G."/>
            <person name="Herndon N."/>
            <person name="Jiang H."/>
            <person name="Papanicolaou A."/>
            <person name="Qu J."/>
            <person name="Soulages J.L."/>
            <person name="Vogel H."/>
            <person name="Walters J."/>
            <person name="Waterhouse R.M."/>
            <person name="Ahn S.J."/>
            <person name="Almeida F.C."/>
            <person name="An C."/>
            <person name="Aqrawi P."/>
            <person name="Bretschneider A."/>
            <person name="Bryant W.B."/>
            <person name="Bucks S."/>
            <person name="Chao H."/>
            <person name="Chevignon G."/>
            <person name="Christen J.M."/>
            <person name="Clarke D.F."/>
            <person name="Dittmer N.T."/>
            <person name="Ferguson L.C.F."/>
            <person name="Garavelou S."/>
            <person name="Gordon K.H.J."/>
            <person name="Gunaratna R.T."/>
            <person name="Han Y."/>
            <person name="Hauser F."/>
            <person name="He Y."/>
            <person name="Heidel-Fischer H."/>
            <person name="Hirsh A."/>
            <person name="Hu Y."/>
            <person name="Jiang H."/>
            <person name="Kalra D."/>
            <person name="Klinner C."/>
            <person name="Konig C."/>
            <person name="Kovar C."/>
            <person name="Kroll A.R."/>
            <person name="Kuwar S.S."/>
            <person name="Lee S.L."/>
            <person name="Lehman R."/>
            <person name="Li K."/>
            <person name="Li Z."/>
            <person name="Liang H."/>
            <person name="Lovelace S."/>
            <person name="Lu Z."/>
            <person name="Mansfield J.H."/>
            <person name="McCulloch K.J."/>
            <person name="Mathew T."/>
            <person name="Morton B."/>
            <person name="Muzny D.M."/>
            <person name="Neunemann D."/>
            <person name="Ongeri F."/>
            <person name="Pauchet Y."/>
            <person name="Pu L.L."/>
            <person name="Pyrousis I."/>
            <person name="Rao X.J."/>
            <person name="Redding A."/>
            <person name="Roesel C."/>
            <person name="Sanchez-Gracia A."/>
            <person name="Schaack S."/>
            <person name="Shukla A."/>
            <person name="Tetreau G."/>
            <person name="Wang Y."/>
            <person name="Xiong G.H."/>
            <person name="Traut W."/>
            <person name="Walsh T.K."/>
            <person name="Worley K.C."/>
            <person name="Wu D."/>
            <person name="Wu W."/>
            <person name="Wu Y.Q."/>
            <person name="Zhang X."/>
            <person name="Zou Z."/>
            <person name="Zucker H."/>
            <person name="Briscoe A.D."/>
            <person name="Burmester T."/>
            <person name="Clem R.J."/>
            <person name="Feyereisen R."/>
            <person name="Grimmelikhuijzen C.J.P."/>
            <person name="Hamodrakas S.J."/>
            <person name="Hansson B.S."/>
            <person name="Huguet E."/>
            <person name="Jermiin L.S."/>
            <person name="Lan Q."/>
            <person name="Lehman H.K."/>
            <person name="Lorenzen M."/>
            <person name="Merzendorfer H."/>
            <person name="Michalopoulos I."/>
            <person name="Morton D.B."/>
            <person name="Muthukrishnan S."/>
            <person name="Oakeshott J.G."/>
            <person name="Palmer W."/>
            <person name="Park Y."/>
            <person name="Passarelli A.L."/>
            <person name="Rozas J."/>
            <person name="Schwartz L.M."/>
            <person name="Smith W."/>
            <person name="Southgate A."/>
            <person name="Vilcinskas A."/>
            <person name="Vogt R."/>
            <person name="Wang P."/>
            <person name="Werren J."/>
            <person name="Yu X.Q."/>
            <person name="Zhou J.J."/>
            <person name="Brown S.J."/>
            <person name="Scherer S.E."/>
            <person name="Richards S."/>
            <person name="Blissard G.W."/>
        </authorList>
    </citation>
    <scope>NUCLEOTIDE SEQUENCE</scope>
</reference>
<dbReference type="EMBL" id="JH668545">
    <property type="protein sequence ID" value="KAG6457366.1"/>
    <property type="molecule type" value="Genomic_DNA"/>
</dbReference>
<evidence type="ECO:0000313" key="6">
    <source>
        <dbReference type="Proteomes" id="UP000791440"/>
    </source>
</evidence>
<feature type="signal peptide" evidence="4">
    <location>
        <begin position="1"/>
        <end position="16"/>
    </location>
</feature>
<reference evidence="5" key="2">
    <citation type="submission" date="2020-12" db="EMBL/GenBank/DDBJ databases">
        <authorList>
            <person name="Kanost M."/>
        </authorList>
    </citation>
    <scope>NUCLEOTIDE SEQUENCE</scope>
</reference>
<evidence type="ECO:0000256" key="4">
    <source>
        <dbReference type="SAM" id="SignalP"/>
    </source>
</evidence>
<feature type="chain" id="PRO_5037770981" evidence="4">
    <location>
        <begin position="17"/>
        <end position="104"/>
    </location>
</feature>
<protein>
    <submittedName>
        <fullName evidence="5">Uncharacterized protein</fullName>
    </submittedName>
</protein>
<dbReference type="GO" id="GO:0008010">
    <property type="term" value="F:structural constituent of chitin-based larval cuticle"/>
    <property type="evidence" value="ECO:0007669"/>
    <property type="project" value="TreeGrafter"/>
</dbReference>
<evidence type="ECO:0000313" key="5">
    <source>
        <dbReference type="EMBL" id="KAG6457366.1"/>
    </source>
</evidence>
<dbReference type="InterPro" id="IPR000618">
    <property type="entry name" value="Insect_cuticle"/>
</dbReference>